<dbReference type="EMBL" id="JACAQE010000006">
    <property type="protein sequence ID" value="NWC15499.1"/>
    <property type="molecule type" value="Genomic_DNA"/>
</dbReference>
<dbReference type="Proteomes" id="UP000517547">
    <property type="component" value="Unassembled WGS sequence"/>
</dbReference>
<feature type="region of interest" description="Disordered" evidence="1">
    <location>
        <begin position="1"/>
        <end position="23"/>
    </location>
</feature>
<evidence type="ECO:0008006" key="6">
    <source>
        <dbReference type="Google" id="ProtNLM"/>
    </source>
</evidence>
<proteinExistence type="predicted"/>
<feature type="domain" description="L-lysine epsilon oxidase C-terminal" evidence="3">
    <location>
        <begin position="369"/>
        <end position="527"/>
    </location>
</feature>
<dbReference type="InterPro" id="IPR033798">
    <property type="entry name" value="LodA-like"/>
</dbReference>
<name>A0A7Y7Y0J4_9PSED</name>
<dbReference type="Pfam" id="PF18417">
    <property type="entry name" value="LodA_C"/>
    <property type="match status" value="1"/>
</dbReference>
<evidence type="ECO:0000256" key="1">
    <source>
        <dbReference type="SAM" id="MobiDB-lite"/>
    </source>
</evidence>
<gene>
    <name evidence="4" type="ORF">HX845_17680</name>
</gene>
<feature type="domain" description="L-Lysine epsilon oxidase N-terminal" evidence="2">
    <location>
        <begin position="31"/>
        <end position="246"/>
    </location>
</feature>
<sequence length="674" mass="73171">MSITPGHTTHHQGDTPTSPSKDNRIVSAAIHPAIGVARVGNSEAEYFVGPQVTEPRPEPLGFYRDAQGALKRQAAEFRIYGYNLAGEVVAELTTENADITWSAHVANSKAQWYQWQLAMDIPEAAKVVLPLRNATVTDAKARGELTIDGGLQHISGTLASGVEFNGTFQGTPVYLGELRTDAQGRLLFLGGRGVSASPKGTPIFNPTDDNSFINADGWYDDTSDGPVSAQVSIGGRSIPVEPAWVVTAPPNYAPQVKAIRTLYDLTYDLFIGAGWLKPSTSVSFRHDVYPILQRLSGLQWVNQGFATQFGHNGRYNFEDPAFIAQLASKPTSDNYDVFGETRRQIFNSFRQPDPVDGNVLPWPWIYGDAMTSIPNPSPRQNAAITQTQYQALSLWAAGTFESDWAGDPLPEHLDSVPLAEQPAMLDRAALDFCLADAFHPGCELTWPMRHLPLYAKPWRIRQRPAGSSQPDYGKTLNQAQALAVGGPLYGQGPGDLNRWMGLPWQADTAYCRGGYDPAYNPFTSTFWPARVPNQVLSDADYALVTDPSVPPEQRLVAFVERSNWNAPLDINYPEKTPTAVQMKTMVDIFGSMGLLEVRKGISGSAVYPDTMMVASYGPAITQAQTFASAQLAADFAAAGSPGAAGPRPPKGANFSSQEEAREAPRAVNPGNRPT</sequence>
<dbReference type="RefSeq" id="WP_017127048.1">
    <property type="nucleotide sequence ID" value="NZ_JACAQE010000006.1"/>
</dbReference>
<dbReference type="AlphaFoldDB" id="A0A7Y7Y0J4"/>
<reference evidence="4 5" key="1">
    <citation type="submission" date="2020-04" db="EMBL/GenBank/DDBJ databases">
        <title>Molecular characterization of pseudomonads from Agaricus bisporus reveal novel blotch 2 pathogens in Western Europe.</title>
        <authorList>
            <person name="Taparia T."/>
            <person name="Krijger M."/>
            <person name="Haynes E."/>
            <person name="Elpinstone J.G."/>
            <person name="Noble R."/>
            <person name="Van Der Wolf J."/>
        </authorList>
    </citation>
    <scope>NUCLEOTIDE SEQUENCE [LARGE SCALE GENOMIC DNA]</scope>
    <source>
        <strain evidence="4 5">IPO3738</strain>
    </source>
</reference>
<dbReference type="InterPro" id="IPR041168">
    <property type="entry name" value="LodA_N"/>
</dbReference>
<dbReference type="InterPro" id="IPR041173">
    <property type="entry name" value="LodA_C"/>
</dbReference>
<organism evidence="4 5">
    <name type="scientific">Pseudomonas gingeri</name>
    <dbReference type="NCBI Taxonomy" id="117681"/>
    <lineage>
        <taxon>Bacteria</taxon>
        <taxon>Pseudomonadati</taxon>
        <taxon>Pseudomonadota</taxon>
        <taxon>Gammaproteobacteria</taxon>
        <taxon>Pseudomonadales</taxon>
        <taxon>Pseudomonadaceae</taxon>
        <taxon>Pseudomonas</taxon>
    </lineage>
</organism>
<evidence type="ECO:0000259" key="3">
    <source>
        <dbReference type="Pfam" id="PF18417"/>
    </source>
</evidence>
<dbReference type="CDD" id="cd14731">
    <property type="entry name" value="LodA_like_1"/>
    <property type="match status" value="1"/>
</dbReference>
<dbReference type="Pfam" id="PF17990">
    <property type="entry name" value="LodA_N"/>
    <property type="match status" value="1"/>
</dbReference>
<comment type="caution">
    <text evidence="4">The sequence shown here is derived from an EMBL/GenBank/DDBJ whole genome shotgun (WGS) entry which is preliminary data.</text>
</comment>
<feature type="region of interest" description="Disordered" evidence="1">
    <location>
        <begin position="637"/>
        <end position="674"/>
    </location>
</feature>
<protein>
    <recommendedName>
        <fullName evidence="6">L-lysine 6-oxidase</fullName>
    </recommendedName>
</protein>
<evidence type="ECO:0000313" key="5">
    <source>
        <dbReference type="Proteomes" id="UP000517547"/>
    </source>
</evidence>
<evidence type="ECO:0000313" key="4">
    <source>
        <dbReference type="EMBL" id="NWC15499.1"/>
    </source>
</evidence>
<evidence type="ECO:0000259" key="2">
    <source>
        <dbReference type="Pfam" id="PF17990"/>
    </source>
</evidence>
<accession>A0A7Y7Y0J4</accession>